<dbReference type="SUPFAM" id="SSF55961">
    <property type="entry name" value="Bet v1-like"/>
    <property type="match status" value="1"/>
</dbReference>
<dbReference type="EMBL" id="BAAALD010000005">
    <property type="protein sequence ID" value="GAA1071722.1"/>
    <property type="molecule type" value="Genomic_DNA"/>
</dbReference>
<protein>
    <recommendedName>
        <fullName evidence="5">Carbon monoxide dehydrogenase</fullName>
    </recommendedName>
</protein>
<comment type="caution">
    <text evidence="3">The sequence shown here is derived from an EMBL/GenBank/DDBJ whole genome shotgun (WGS) entry which is preliminary data.</text>
</comment>
<dbReference type="InterPro" id="IPR023393">
    <property type="entry name" value="START-like_dom_sf"/>
</dbReference>
<feature type="compositionally biased region" description="Acidic residues" evidence="1">
    <location>
        <begin position="241"/>
        <end position="253"/>
    </location>
</feature>
<dbReference type="RefSeq" id="WP_344622132.1">
    <property type="nucleotide sequence ID" value="NZ_BAAALD010000005.1"/>
</dbReference>
<accession>A0ABP4DXW0</accession>
<name>A0ABP4DXW0_9ACTN</name>
<keyword evidence="4" id="KW-1185">Reference proteome</keyword>
<evidence type="ECO:0000256" key="1">
    <source>
        <dbReference type="SAM" id="MobiDB-lite"/>
    </source>
</evidence>
<keyword evidence="2" id="KW-1133">Transmembrane helix</keyword>
<keyword evidence="2" id="KW-0472">Membrane</keyword>
<evidence type="ECO:0000256" key="2">
    <source>
        <dbReference type="SAM" id="Phobius"/>
    </source>
</evidence>
<feature type="compositionally biased region" description="Acidic residues" evidence="1">
    <location>
        <begin position="204"/>
        <end position="234"/>
    </location>
</feature>
<organism evidence="3 4">
    <name type="scientific">Kitasatospora arboriphila</name>
    <dbReference type="NCBI Taxonomy" id="258052"/>
    <lineage>
        <taxon>Bacteria</taxon>
        <taxon>Bacillati</taxon>
        <taxon>Actinomycetota</taxon>
        <taxon>Actinomycetes</taxon>
        <taxon>Kitasatosporales</taxon>
        <taxon>Streptomycetaceae</taxon>
        <taxon>Kitasatospora</taxon>
    </lineage>
</organism>
<evidence type="ECO:0008006" key="5">
    <source>
        <dbReference type="Google" id="ProtNLM"/>
    </source>
</evidence>
<evidence type="ECO:0000313" key="3">
    <source>
        <dbReference type="EMBL" id="GAA1071722.1"/>
    </source>
</evidence>
<feature type="compositionally biased region" description="Acidic residues" evidence="1">
    <location>
        <begin position="327"/>
        <end position="380"/>
    </location>
</feature>
<dbReference type="Proteomes" id="UP001499987">
    <property type="component" value="Unassembled WGS sequence"/>
</dbReference>
<feature type="compositionally biased region" description="Low complexity" evidence="1">
    <location>
        <begin position="276"/>
        <end position="287"/>
    </location>
</feature>
<sequence length="514" mass="53263">MEHEVVVPLPANAVRQVLQDSELLARCVPGLSTDAGTSRTPDGQVDGRLRLRVGSSTITYRGSLSLIPGREGVLTALAEGEEVRGSGEVTATVRVSVHDHADGSVMRFAGDLSAEGRLAEFPDDVLETAGRRLLDRLVAALAVEAGAGPDAVLPPADDETEETAAEPAEAEAGAEPAPAEEPATVEEPAATESVQEAEKPAAEATEEPAVEAEAEGEPAAEAVEEPAADAEPEPEPAPVEEPQEAAAEAEEPETPTAPVEEPAAEAVEPLVEEPAVEAGAEPAPVEEPAVEELQETAAEAAEPAESAQEAEEAEEPETPAVPVQEPAVEEPAAEAVEEPEAEAEPEAEPVEEPQEAAAEAEEPGEPEGESEGESGDEEEPGATVVYLDDRAERDLDDDLSDLIAFSDEDEPLPSPEPEPAGFEYQPEPAASGPVRRSIVGRSAEEVDHAPPHGRYAPTPPARSARARAASRWGGPEPTLLTGGAGERSAMPWVIGGGVALIGGAVVLVRALRRR</sequence>
<feature type="compositionally biased region" description="Low complexity" evidence="1">
    <location>
        <begin position="165"/>
        <end position="192"/>
    </location>
</feature>
<feature type="compositionally biased region" description="Acidic residues" evidence="1">
    <location>
        <begin position="308"/>
        <end position="317"/>
    </location>
</feature>
<dbReference type="Pfam" id="PF06240">
    <property type="entry name" value="COXG"/>
    <property type="match status" value="1"/>
</dbReference>
<feature type="compositionally biased region" description="Low complexity" evidence="1">
    <location>
        <begin position="295"/>
        <end position="307"/>
    </location>
</feature>
<gene>
    <name evidence="3" type="ORF">GCM10009663_08830</name>
</gene>
<reference evidence="4" key="1">
    <citation type="journal article" date="2019" name="Int. J. Syst. Evol. Microbiol.">
        <title>The Global Catalogue of Microorganisms (GCM) 10K type strain sequencing project: providing services to taxonomists for standard genome sequencing and annotation.</title>
        <authorList>
            <consortium name="The Broad Institute Genomics Platform"/>
            <consortium name="The Broad Institute Genome Sequencing Center for Infectious Disease"/>
            <person name="Wu L."/>
            <person name="Ma J."/>
        </authorList>
    </citation>
    <scope>NUCLEOTIDE SEQUENCE [LARGE SCALE GENOMIC DNA]</scope>
    <source>
        <strain evidence="4">JCM 13002</strain>
    </source>
</reference>
<feature type="compositionally biased region" description="Low complexity" evidence="1">
    <location>
        <begin position="254"/>
        <end position="269"/>
    </location>
</feature>
<feature type="compositionally biased region" description="Low complexity" evidence="1">
    <location>
        <begin position="461"/>
        <end position="471"/>
    </location>
</feature>
<feature type="transmembrane region" description="Helical" evidence="2">
    <location>
        <begin position="489"/>
        <end position="511"/>
    </location>
</feature>
<dbReference type="PANTHER" id="PTHR38588:SF1">
    <property type="entry name" value="BLL0334 PROTEIN"/>
    <property type="match status" value="1"/>
</dbReference>
<dbReference type="InterPro" id="IPR010419">
    <property type="entry name" value="CO_DH_gsu"/>
</dbReference>
<proteinExistence type="predicted"/>
<keyword evidence="2" id="KW-0812">Transmembrane</keyword>
<feature type="region of interest" description="Disordered" evidence="1">
    <location>
        <begin position="148"/>
        <end position="487"/>
    </location>
</feature>
<evidence type="ECO:0000313" key="4">
    <source>
        <dbReference type="Proteomes" id="UP001499987"/>
    </source>
</evidence>
<dbReference type="Gene3D" id="3.30.530.20">
    <property type="match status" value="1"/>
</dbReference>
<feature type="compositionally biased region" description="Acidic residues" evidence="1">
    <location>
        <begin position="394"/>
        <end position="411"/>
    </location>
</feature>
<dbReference type="PANTHER" id="PTHR38588">
    <property type="entry name" value="BLL0334 PROTEIN"/>
    <property type="match status" value="1"/>
</dbReference>